<dbReference type="SUPFAM" id="SSF53474">
    <property type="entry name" value="alpha/beta-Hydrolases"/>
    <property type="match status" value="1"/>
</dbReference>
<reference evidence="2" key="1">
    <citation type="journal article" date="2019" name="Int. J. Syst. Evol. Microbiol.">
        <title>The Global Catalogue of Microorganisms (GCM) 10K type strain sequencing project: providing services to taxonomists for standard genome sequencing and annotation.</title>
        <authorList>
            <consortium name="The Broad Institute Genomics Platform"/>
            <consortium name="The Broad Institute Genome Sequencing Center for Infectious Disease"/>
            <person name="Wu L."/>
            <person name="Ma J."/>
        </authorList>
    </citation>
    <scope>NUCLEOTIDE SEQUENCE [LARGE SCALE GENOMIC DNA]</scope>
    <source>
        <strain evidence="2">JCM 14900</strain>
    </source>
</reference>
<keyword evidence="2" id="KW-1185">Reference proteome</keyword>
<dbReference type="InterPro" id="IPR029058">
    <property type="entry name" value="AB_hydrolase_fold"/>
</dbReference>
<sequence>MTRAQSPQEPLDAATFGVPGARRTIVVLRHGATATSDPGPADTARRDVRVLAVGLSEAELDDPAAYRGETPAETAAASVIDLIRAQAPDASVALVGVGAVAAVASRIVAESPGLVDRLVLVAAPLPETAAQRDLAEELLETVTAKTLILNAQKDPDAAAAAASWHRDHLPDVRVEMVPLTRAGDPRLSLGDVWTRVLSFCAPGTAR</sequence>
<dbReference type="EMBL" id="BAAAOF010000009">
    <property type="protein sequence ID" value="GAA1940594.1"/>
    <property type="molecule type" value="Genomic_DNA"/>
</dbReference>
<comment type="caution">
    <text evidence="1">The sequence shown here is derived from an EMBL/GenBank/DDBJ whole genome shotgun (WGS) entry which is preliminary data.</text>
</comment>
<evidence type="ECO:0000313" key="1">
    <source>
        <dbReference type="EMBL" id="GAA1940594.1"/>
    </source>
</evidence>
<evidence type="ECO:0000313" key="2">
    <source>
        <dbReference type="Proteomes" id="UP001501343"/>
    </source>
</evidence>
<dbReference type="Gene3D" id="3.40.50.1820">
    <property type="entry name" value="alpha/beta hydrolase"/>
    <property type="match status" value="1"/>
</dbReference>
<proteinExistence type="predicted"/>
<dbReference type="RefSeq" id="WP_248151471.1">
    <property type="nucleotide sequence ID" value="NZ_BAAAOF010000009.1"/>
</dbReference>
<name>A0ABP5BF83_9MICO</name>
<evidence type="ECO:0008006" key="3">
    <source>
        <dbReference type="Google" id="ProtNLM"/>
    </source>
</evidence>
<gene>
    <name evidence="1" type="ORF">GCM10009775_35610</name>
</gene>
<protein>
    <recommendedName>
        <fullName evidence="3">Alpha/beta hydrolase</fullName>
    </recommendedName>
</protein>
<accession>A0ABP5BF83</accession>
<dbReference type="Proteomes" id="UP001501343">
    <property type="component" value="Unassembled WGS sequence"/>
</dbReference>
<organism evidence="1 2">
    <name type="scientific">Microbacterium aoyamense</name>
    <dbReference type="NCBI Taxonomy" id="344166"/>
    <lineage>
        <taxon>Bacteria</taxon>
        <taxon>Bacillati</taxon>
        <taxon>Actinomycetota</taxon>
        <taxon>Actinomycetes</taxon>
        <taxon>Micrococcales</taxon>
        <taxon>Microbacteriaceae</taxon>
        <taxon>Microbacterium</taxon>
    </lineage>
</organism>